<evidence type="ECO:0000256" key="4">
    <source>
        <dbReference type="ARBA" id="ARBA00022448"/>
    </source>
</evidence>
<evidence type="ECO:0000313" key="11">
    <source>
        <dbReference type="EMBL" id="KAI3406442.1"/>
    </source>
</evidence>
<dbReference type="GO" id="GO:0006891">
    <property type="term" value="P:intra-Golgi vesicle-mediated transport"/>
    <property type="evidence" value="ECO:0007669"/>
    <property type="project" value="TreeGrafter"/>
</dbReference>
<keyword evidence="6" id="KW-0333">Golgi apparatus</keyword>
<dbReference type="Pfam" id="PF06148">
    <property type="entry name" value="COG2_N"/>
    <property type="match status" value="1"/>
</dbReference>
<dbReference type="GO" id="GO:0017119">
    <property type="term" value="C:Golgi transport complex"/>
    <property type="evidence" value="ECO:0007669"/>
    <property type="project" value="TreeGrafter"/>
</dbReference>
<dbReference type="PANTHER" id="PTHR12961">
    <property type="entry name" value="CONSERVED OLIGOMERIC GOLGI COMPLEX COMPONENT 2"/>
    <property type="match status" value="1"/>
</dbReference>
<evidence type="ECO:0000256" key="9">
    <source>
        <dbReference type="SAM" id="Coils"/>
    </source>
</evidence>
<keyword evidence="7" id="KW-0472">Membrane</keyword>
<evidence type="ECO:0000256" key="1">
    <source>
        <dbReference type="ARBA" id="ARBA00004395"/>
    </source>
</evidence>
<dbReference type="GO" id="GO:0000139">
    <property type="term" value="C:Golgi membrane"/>
    <property type="evidence" value="ECO:0007669"/>
    <property type="project" value="UniProtKB-SubCell"/>
</dbReference>
<keyword evidence="4" id="KW-0813">Transport</keyword>
<reference evidence="11" key="1">
    <citation type="journal article" date="2022" name="DNA Res.">
        <title>Genome analysis of five recently described species of the CUG-Ser clade uncovers Candida theae as a new hybrid lineage with pathogenic potential in the Candida parapsilosis species complex.</title>
        <authorList>
            <person name="Mixao V."/>
            <person name="Del Olmo V."/>
            <person name="Hegedusova E."/>
            <person name="Saus E."/>
            <person name="Pryszcz L."/>
            <person name="Cillingova A."/>
            <person name="Nosek J."/>
            <person name="Gabaldon T."/>
        </authorList>
    </citation>
    <scope>NUCLEOTIDE SEQUENCE</scope>
    <source>
        <strain evidence="11">CBS 10844</strain>
    </source>
</reference>
<dbReference type="RefSeq" id="XP_049182187.1">
    <property type="nucleotide sequence ID" value="XM_049326883.1"/>
</dbReference>
<dbReference type="GO" id="GO:0015031">
    <property type="term" value="P:protein transport"/>
    <property type="evidence" value="ECO:0007669"/>
    <property type="project" value="UniProtKB-KW"/>
</dbReference>
<dbReference type="GO" id="GO:0007030">
    <property type="term" value="P:Golgi organization"/>
    <property type="evidence" value="ECO:0007669"/>
    <property type="project" value="InterPro"/>
</dbReference>
<comment type="caution">
    <text evidence="11">The sequence shown here is derived from an EMBL/GenBank/DDBJ whole genome shotgun (WGS) entry which is preliminary data.</text>
</comment>
<feature type="coiled-coil region" evidence="9">
    <location>
        <begin position="50"/>
        <end position="123"/>
    </location>
</feature>
<feature type="domain" description="Conserved oligomeric Golgi complex subunit 2 N-terminal" evidence="10">
    <location>
        <begin position="34"/>
        <end position="92"/>
    </location>
</feature>
<keyword evidence="9" id="KW-0175">Coiled coil</keyword>
<proteinExistence type="inferred from homology"/>
<evidence type="ECO:0000256" key="2">
    <source>
        <dbReference type="ARBA" id="ARBA00007603"/>
    </source>
</evidence>
<comment type="similarity">
    <text evidence="2">Belongs to the COG2 family.</text>
</comment>
<evidence type="ECO:0000259" key="10">
    <source>
        <dbReference type="Pfam" id="PF06148"/>
    </source>
</evidence>
<gene>
    <name evidence="11" type="ORF">KGF56_000923</name>
</gene>
<protein>
    <recommendedName>
        <fullName evidence="3">Conserved oligomeric Golgi complex subunit 2</fullName>
    </recommendedName>
    <alternativeName>
        <fullName evidence="8">Component of oligomeric Golgi complex 2</fullName>
    </alternativeName>
</protein>
<comment type="subcellular location">
    <subcellularLocation>
        <location evidence="1">Golgi apparatus membrane</location>
        <topology evidence="1">Peripheral membrane protein</topology>
    </subcellularLocation>
</comment>
<name>A0AAI9WZJ7_9ASCO</name>
<keyword evidence="5" id="KW-0653">Protein transport</keyword>
<dbReference type="EMBL" id="JAHUZD010000024">
    <property type="protein sequence ID" value="KAI3406442.1"/>
    <property type="molecule type" value="Genomic_DNA"/>
</dbReference>
<dbReference type="AlphaFoldDB" id="A0AAI9WZJ7"/>
<dbReference type="InterPro" id="IPR009316">
    <property type="entry name" value="COG2"/>
</dbReference>
<evidence type="ECO:0000256" key="6">
    <source>
        <dbReference type="ARBA" id="ARBA00023034"/>
    </source>
</evidence>
<evidence type="ECO:0000256" key="7">
    <source>
        <dbReference type="ARBA" id="ARBA00023136"/>
    </source>
</evidence>
<dbReference type="Proteomes" id="UP001202479">
    <property type="component" value="Unassembled WGS sequence"/>
</dbReference>
<evidence type="ECO:0000256" key="8">
    <source>
        <dbReference type="ARBA" id="ARBA00031344"/>
    </source>
</evidence>
<evidence type="ECO:0000256" key="3">
    <source>
        <dbReference type="ARBA" id="ARBA00020977"/>
    </source>
</evidence>
<evidence type="ECO:0000256" key="5">
    <source>
        <dbReference type="ARBA" id="ARBA00022927"/>
    </source>
</evidence>
<keyword evidence="12" id="KW-1185">Reference proteome</keyword>
<organism evidence="11 12">
    <name type="scientific">Candida oxycetoniae</name>
    <dbReference type="NCBI Taxonomy" id="497107"/>
    <lineage>
        <taxon>Eukaryota</taxon>
        <taxon>Fungi</taxon>
        <taxon>Dikarya</taxon>
        <taxon>Ascomycota</taxon>
        <taxon>Saccharomycotina</taxon>
        <taxon>Pichiomycetes</taxon>
        <taxon>Debaryomycetaceae</taxon>
        <taxon>Candida/Lodderomyces clade</taxon>
        <taxon>Candida</taxon>
    </lineage>
</organism>
<dbReference type="InterPro" id="IPR024602">
    <property type="entry name" value="COG_su2_N"/>
</dbReference>
<sequence>MNEEEIVINSEDFPFQETIRETDFKQDMSEDQIDQFLYKNHRFTSLDILIKDLQELSQQLNQNLLSLVNQDYNDFIKLGKSINGGDELISSISEDLKNFKIDLEEYRNQFQTMDDDVSQVLEKRQLLVDLKTNLKLNLLIHEQMDLFDICVKETNTSVEQLRRITSVYLSIMNTNKYLENDGFITVAERSHFQDQYVHSKISSIFLEFKSFLQQMAENGKRDQNNDLVLEIAKVQTVLSVK</sequence>
<dbReference type="GeneID" id="73378540"/>
<accession>A0AAI9WZJ7</accession>
<evidence type="ECO:0000313" key="12">
    <source>
        <dbReference type="Proteomes" id="UP001202479"/>
    </source>
</evidence>
<dbReference type="PANTHER" id="PTHR12961:SF0">
    <property type="entry name" value="CONSERVED OLIGOMERIC GOLGI COMPLEX SUBUNIT 2"/>
    <property type="match status" value="1"/>
</dbReference>